<evidence type="ECO:0000256" key="8">
    <source>
        <dbReference type="NCBIfam" id="TIGR00188"/>
    </source>
</evidence>
<dbReference type="InterPro" id="IPR000100">
    <property type="entry name" value="RNase_P"/>
</dbReference>
<sequence>MLPRQNRLVRDSDFKLLFKVGKQIQGDLFRLSWLLSETSQLGLVVSNKISKKATERNRIKRVVREFFRSRLPTLPYPLRMVVVAKSSVLGKTKGEMLTDLENIFGKVSF</sequence>
<keyword evidence="4 7" id="KW-0255">Endonuclease</keyword>
<dbReference type="GO" id="GO:0001682">
    <property type="term" value="P:tRNA 5'-leader removal"/>
    <property type="evidence" value="ECO:0007669"/>
    <property type="project" value="UniProtKB-UniRule"/>
</dbReference>
<evidence type="ECO:0000256" key="3">
    <source>
        <dbReference type="ARBA" id="ARBA00022722"/>
    </source>
</evidence>
<keyword evidence="2 7" id="KW-0819">tRNA processing</keyword>
<evidence type="ECO:0000256" key="7">
    <source>
        <dbReference type="HAMAP-Rule" id="MF_00227"/>
    </source>
</evidence>
<dbReference type="InterPro" id="IPR020539">
    <property type="entry name" value="RNase_P_CS"/>
</dbReference>
<dbReference type="InterPro" id="IPR014721">
    <property type="entry name" value="Ribsml_uS5_D2-typ_fold_subgr"/>
</dbReference>
<comment type="subunit">
    <text evidence="7">Consists of a catalytic RNA component (M1 or rnpB) and a protein subunit.</text>
</comment>
<comment type="catalytic activity">
    <reaction evidence="7">
        <text>Endonucleolytic cleavage of RNA, removing 5'-extranucleotides from tRNA precursor.</text>
        <dbReference type="EC" id="3.1.26.5"/>
    </reaction>
</comment>
<dbReference type="Gene3D" id="3.30.230.10">
    <property type="match status" value="1"/>
</dbReference>
<dbReference type="GO" id="GO:0030677">
    <property type="term" value="C:ribonuclease P complex"/>
    <property type="evidence" value="ECO:0007669"/>
    <property type="project" value="TreeGrafter"/>
</dbReference>
<dbReference type="InterPro" id="IPR020568">
    <property type="entry name" value="Ribosomal_Su5_D2-typ_SF"/>
</dbReference>
<dbReference type="Pfam" id="PF00825">
    <property type="entry name" value="Ribonuclease_P"/>
    <property type="match status" value="1"/>
</dbReference>
<evidence type="ECO:0000256" key="1">
    <source>
        <dbReference type="ARBA" id="ARBA00002663"/>
    </source>
</evidence>
<dbReference type="EC" id="3.1.26.5" evidence="7 8"/>
<dbReference type="PANTHER" id="PTHR33992:SF1">
    <property type="entry name" value="RIBONUCLEASE P PROTEIN COMPONENT"/>
    <property type="match status" value="1"/>
</dbReference>
<comment type="function">
    <text evidence="1 7">RNaseP catalyzes the removal of the 5'-leader sequence from pre-tRNA to produce the mature 5'-terminus. It can also cleave other RNA substrates such as 4.5S RNA. The protein component plays an auxiliary but essential role in vivo by binding to the 5'-leader sequence and broadening the substrate specificity of the ribozyme.</text>
</comment>
<evidence type="ECO:0000313" key="9">
    <source>
        <dbReference type="EMBL" id="OGY10527.1"/>
    </source>
</evidence>
<dbReference type="AlphaFoldDB" id="A0A1G1V565"/>
<dbReference type="Proteomes" id="UP000178319">
    <property type="component" value="Unassembled WGS sequence"/>
</dbReference>
<gene>
    <name evidence="7" type="primary">rnpA</name>
    <name evidence="9" type="ORF">A3D26_00305</name>
</gene>
<comment type="caution">
    <text evidence="9">The sequence shown here is derived from an EMBL/GenBank/DDBJ whole genome shotgun (WGS) entry which is preliminary data.</text>
</comment>
<evidence type="ECO:0000256" key="2">
    <source>
        <dbReference type="ARBA" id="ARBA00022694"/>
    </source>
</evidence>
<name>A0A1G1V565_9BACT</name>
<dbReference type="HAMAP" id="MF_00227">
    <property type="entry name" value="RNase_P"/>
    <property type="match status" value="1"/>
</dbReference>
<dbReference type="GO" id="GO:0042781">
    <property type="term" value="F:3'-tRNA processing endoribonuclease activity"/>
    <property type="evidence" value="ECO:0007669"/>
    <property type="project" value="TreeGrafter"/>
</dbReference>
<keyword evidence="5 7" id="KW-0378">Hydrolase</keyword>
<keyword evidence="3 7" id="KW-0540">Nuclease</keyword>
<dbReference type="EMBL" id="MHBZ01000033">
    <property type="protein sequence ID" value="OGY10527.1"/>
    <property type="molecule type" value="Genomic_DNA"/>
</dbReference>
<dbReference type="PROSITE" id="PS00648">
    <property type="entry name" value="RIBONUCLEASE_P"/>
    <property type="match status" value="1"/>
</dbReference>
<reference evidence="9 10" key="1">
    <citation type="journal article" date="2016" name="Nat. Commun.">
        <title>Thousands of microbial genomes shed light on interconnected biogeochemical processes in an aquifer system.</title>
        <authorList>
            <person name="Anantharaman K."/>
            <person name="Brown C.T."/>
            <person name="Hug L.A."/>
            <person name="Sharon I."/>
            <person name="Castelle C.J."/>
            <person name="Probst A.J."/>
            <person name="Thomas B.C."/>
            <person name="Singh A."/>
            <person name="Wilkins M.J."/>
            <person name="Karaoz U."/>
            <person name="Brodie E.L."/>
            <person name="Williams K.H."/>
            <person name="Hubbard S.S."/>
            <person name="Banfield J.F."/>
        </authorList>
    </citation>
    <scope>NUCLEOTIDE SEQUENCE [LARGE SCALE GENOMIC DNA]</scope>
</reference>
<accession>A0A1G1V565</accession>
<dbReference type="SUPFAM" id="SSF54211">
    <property type="entry name" value="Ribosomal protein S5 domain 2-like"/>
    <property type="match status" value="1"/>
</dbReference>
<evidence type="ECO:0000256" key="4">
    <source>
        <dbReference type="ARBA" id="ARBA00022759"/>
    </source>
</evidence>
<organism evidence="9 10">
    <name type="scientific">Candidatus Blackburnbacteria bacterium RIFCSPHIGHO2_02_FULL_44_20</name>
    <dbReference type="NCBI Taxonomy" id="1797516"/>
    <lineage>
        <taxon>Bacteria</taxon>
        <taxon>Candidatus Blackburniibacteriota</taxon>
    </lineage>
</organism>
<dbReference type="STRING" id="1797516.A3D26_00305"/>
<keyword evidence="6 7" id="KW-0694">RNA-binding</keyword>
<dbReference type="GO" id="GO:0004526">
    <property type="term" value="F:ribonuclease P activity"/>
    <property type="evidence" value="ECO:0007669"/>
    <property type="project" value="UniProtKB-UniRule"/>
</dbReference>
<dbReference type="NCBIfam" id="TIGR00188">
    <property type="entry name" value="rnpA"/>
    <property type="match status" value="1"/>
</dbReference>
<evidence type="ECO:0000256" key="6">
    <source>
        <dbReference type="ARBA" id="ARBA00022884"/>
    </source>
</evidence>
<evidence type="ECO:0000256" key="5">
    <source>
        <dbReference type="ARBA" id="ARBA00022801"/>
    </source>
</evidence>
<dbReference type="GO" id="GO:0000049">
    <property type="term" value="F:tRNA binding"/>
    <property type="evidence" value="ECO:0007669"/>
    <property type="project" value="UniProtKB-UniRule"/>
</dbReference>
<evidence type="ECO:0000313" key="10">
    <source>
        <dbReference type="Proteomes" id="UP000178319"/>
    </source>
</evidence>
<protein>
    <recommendedName>
        <fullName evidence="7 8">Ribonuclease P protein component</fullName>
        <shortName evidence="7">RNase P protein</shortName>
        <shortName evidence="7">RNaseP protein</shortName>
        <ecNumber evidence="7 8">3.1.26.5</ecNumber>
    </recommendedName>
    <alternativeName>
        <fullName evidence="7">Protein C5</fullName>
    </alternativeName>
</protein>
<proteinExistence type="inferred from homology"/>
<comment type="similarity">
    <text evidence="7">Belongs to the RnpA family.</text>
</comment>
<dbReference type="PANTHER" id="PTHR33992">
    <property type="entry name" value="RIBONUCLEASE P PROTEIN COMPONENT"/>
    <property type="match status" value="1"/>
</dbReference>